<feature type="transmembrane region" description="Helical" evidence="8">
    <location>
        <begin position="121"/>
        <end position="144"/>
    </location>
</feature>
<dbReference type="OrthoDB" id="6745403at2759"/>
<dbReference type="InterPro" id="IPR002809">
    <property type="entry name" value="EMC3/TMCO1"/>
</dbReference>
<organism evidence="9 10">
    <name type="scientific">Magnusiomyces paraingens</name>
    <dbReference type="NCBI Taxonomy" id="2606893"/>
    <lineage>
        <taxon>Eukaryota</taxon>
        <taxon>Fungi</taxon>
        <taxon>Dikarya</taxon>
        <taxon>Ascomycota</taxon>
        <taxon>Saccharomycotina</taxon>
        <taxon>Dipodascomycetes</taxon>
        <taxon>Dipodascales</taxon>
        <taxon>Dipodascaceae</taxon>
        <taxon>Magnusiomyces</taxon>
    </lineage>
</organism>
<proteinExistence type="inferred from homology"/>
<evidence type="ECO:0000256" key="7">
    <source>
        <dbReference type="PIRNR" id="PIRNR010045"/>
    </source>
</evidence>
<evidence type="ECO:0000256" key="1">
    <source>
        <dbReference type="ARBA" id="ARBA00004141"/>
    </source>
</evidence>
<reference evidence="9 10" key="1">
    <citation type="submission" date="2019-09" db="EMBL/GenBank/DDBJ databases">
        <authorList>
            <person name="Brejova B."/>
        </authorList>
    </citation>
    <scope>NUCLEOTIDE SEQUENCE [LARGE SCALE GENOMIC DNA]</scope>
</reference>
<sequence>MSVPDLVLDPQLTLWVLFPILFVMILFGVCRHYASLLITSKPKRQELKAVREQQFLVYAQSLRTNGVNLSDESLAQRIAYQSEQLKKGAYLKNPDAQPNAPPSLSDPSSMEGMMGMIKSQALNFVPQTIMMTWVNALFSGFVLMKLPFPLTIRFKSMLQSGVATPDLDVRWVSAVSWYVLNLIGLKSVFALLLGNDNTAGGLQNQATPAMPQLGTPGLDPSKLFIAEAENLQLTVPESLLNGIESRLLRKYSVPLN</sequence>
<keyword evidence="5 8" id="KW-1133">Transmembrane helix</keyword>
<comment type="subcellular location">
    <subcellularLocation>
        <location evidence="1">Membrane</location>
        <topology evidence="1">Multi-pass membrane protein</topology>
    </subcellularLocation>
</comment>
<evidence type="ECO:0000256" key="2">
    <source>
        <dbReference type="ARBA" id="ARBA00005376"/>
    </source>
</evidence>
<evidence type="ECO:0000313" key="9">
    <source>
        <dbReference type="EMBL" id="VVT58008.1"/>
    </source>
</evidence>
<dbReference type="GO" id="GO:0034975">
    <property type="term" value="P:protein folding in endoplasmic reticulum"/>
    <property type="evidence" value="ECO:0007669"/>
    <property type="project" value="TreeGrafter"/>
</dbReference>
<dbReference type="SMART" id="SM01415">
    <property type="entry name" value="DUF106"/>
    <property type="match status" value="1"/>
</dbReference>
<dbReference type="EMBL" id="CABVLU010000005">
    <property type="protein sequence ID" value="VVT58008.1"/>
    <property type="molecule type" value="Genomic_DNA"/>
</dbReference>
<feature type="transmembrane region" description="Helical" evidence="8">
    <location>
        <begin position="12"/>
        <end position="34"/>
    </location>
</feature>
<keyword evidence="10" id="KW-1185">Reference proteome</keyword>
<evidence type="ECO:0000256" key="6">
    <source>
        <dbReference type="ARBA" id="ARBA00023136"/>
    </source>
</evidence>
<dbReference type="PIRSF" id="PIRSF010045">
    <property type="entry name" value="DUF850_TM_euk"/>
    <property type="match status" value="1"/>
</dbReference>
<dbReference type="PANTHER" id="PTHR13116:SF5">
    <property type="entry name" value="ER MEMBRANE PROTEIN COMPLEX SUBUNIT 3"/>
    <property type="match status" value="1"/>
</dbReference>
<dbReference type="PANTHER" id="PTHR13116">
    <property type="entry name" value="ER MEMBRANE PROTEIN COMPLEX SUBUNIT 3"/>
    <property type="match status" value="1"/>
</dbReference>
<evidence type="ECO:0000256" key="4">
    <source>
        <dbReference type="ARBA" id="ARBA00022692"/>
    </source>
</evidence>
<name>A0A5E8C7W3_9ASCO</name>
<comment type="similarity">
    <text evidence="2 7">Belongs to the EMC3 family.</text>
</comment>
<dbReference type="Proteomes" id="UP000398389">
    <property type="component" value="Unassembled WGS sequence"/>
</dbReference>
<dbReference type="Pfam" id="PF01956">
    <property type="entry name" value="EMC3_TMCO1"/>
    <property type="match status" value="1"/>
</dbReference>
<evidence type="ECO:0000256" key="8">
    <source>
        <dbReference type="SAM" id="Phobius"/>
    </source>
</evidence>
<evidence type="ECO:0000256" key="3">
    <source>
        <dbReference type="ARBA" id="ARBA00020822"/>
    </source>
</evidence>
<feature type="transmembrane region" description="Helical" evidence="8">
    <location>
        <begin position="175"/>
        <end position="194"/>
    </location>
</feature>
<keyword evidence="4 8" id="KW-0812">Transmembrane</keyword>
<keyword evidence="6 8" id="KW-0472">Membrane</keyword>
<dbReference type="GeneID" id="43584805"/>
<comment type="function">
    <text evidence="7">The EMC seems to be required for efficient folding of proteins in the endoplasmic reticulum (ER).</text>
</comment>
<evidence type="ECO:0000256" key="5">
    <source>
        <dbReference type="ARBA" id="ARBA00022989"/>
    </source>
</evidence>
<evidence type="ECO:0000313" key="10">
    <source>
        <dbReference type="Proteomes" id="UP000398389"/>
    </source>
</evidence>
<dbReference type="GO" id="GO:0072546">
    <property type="term" value="C:EMC complex"/>
    <property type="evidence" value="ECO:0007669"/>
    <property type="project" value="TreeGrafter"/>
</dbReference>
<dbReference type="RefSeq" id="XP_031856596.1">
    <property type="nucleotide sequence ID" value="XM_032000705.1"/>
</dbReference>
<dbReference type="InterPro" id="IPR008568">
    <property type="entry name" value="EMC3"/>
</dbReference>
<accession>A0A5E8C7W3</accession>
<dbReference type="AlphaFoldDB" id="A0A5E8C7W3"/>
<protein>
    <recommendedName>
        <fullName evidence="3 7">ER membrane protein complex subunit 3</fullName>
    </recommendedName>
</protein>
<gene>
    <name evidence="9" type="ORF">SAPINGB_P005991</name>
</gene>